<dbReference type="Gene3D" id="2.150.10.10">
    <property type="entry name" value="Serralysin-like metalloprotease, C-terminal"/>
    <property type="match status" value="2"/>
</dbReference>
<reference evidence="11" key="1">
    <citation type="journal article" date="2019" name="Int. J. Syst. Evol. Microbiol.">
        <title>The Global Catalogue of Microorganisms (GCM) 10K type strain sequencing project: providing services to taxonomists for standard genome sequencing and annotation.</title>
        <authorList>
            <consortium name="The Broad Institute Genomics Platform"/>
            <consortium name="The Broad Institute Genome Sequencing Center for Infectious Disease"/>
            <person name="Wu L."/>
            <person name="Ma J."/>
        </authorList>
    </citation>
    <scope>NUCLEOTIDE SEQUENCE [LARGE SCALE GENOMIC DNA]</scope>
    <source>
        <strain evidence="11">KCTC 52677</strain>
    </source>
</reference>
<evidence type="ECO:0000259" key="9">
    <source>
        <dbReference type="PROSITE" id="PS50268"/>
    </source>
</evidence>
<organism evidence="10 11">
    <name type="scientific">Shinella pollutisoli</name>
    <dbReference type="NCBI Taxonomy" id="2250594"/>
    <lineage>
        <taxon>Bacteria</taxon>
        <taxon>Pseudomonadati</taxon>
        <taxon>Pseudomonadota</taxon>
        <taxon>Alphaproteobacteria</taxon>
        <taxon>Hyphomicrobiales</taxon>
        <taxon>Rhizobiaceae</taxon>
        <taxon>Shinella</taxon>
    </lineage>
</organism>
<evidence type="ECO:0000256" key="8">
    <source>
        <dbReference type="SAM" id="MobiDB-lite"/>
    </source>
</evidence>
<dbReference type="PANTHER" id="PTHR38340">
    <property type="entry name" value="S-LAYER PROTEIN"/>
    <property type="match status" value="1"/>
</dbReference>
<evidence type="ECO:0000313" key="11">
    <source>
        <dbReference type="Proteomes" id="UP001595377"/>
    </source>
</evidence>
<evidence type="ECO:0000256" key="1">
    <source>
        <dbReference type="ARBA" id="ARBA00004370"/>
    </source>
</evidence>
<dbReference type="SUPFAM" id="SSF49313">
    <property type="entry name" value="Cadherin-like"/>
    <property type="match status" value="2"/>
</dbReference>
<feature type="domain" description="Cadherin" evidence="9">
    <location>
        <begin position="368"/>
        <end position="461"/>
    </location>
</feature>
<dbReference type="InterPro" id="IPR011049">
    <property type="entry name" value="Serralysin-like_metalloprot_C"/>
</dbReference>
<dbReference type="RefSeq" id="WP_380703785.1">
    <property type="nucleotide sequence ID" value="NZ_JBHRSP010000016.1"/>
</dbReference>
<evidence type="ECO:0000256" key="4">
    <source>
        <dbReference type="ARBA" id="ARBA00022656"/>
    </source>
</evidence>
<keyword evidence="7" id="KW-0472">Membrane</keyword>
<keyword evidence="4" id="KW-0800">Toxin</keyword>
<sequence>MADPTGTITIDASTATAGIDFEAFIRGGFLQGQGGLGGIGMPVFDNGPGFAGEEIFLGYGTTAASKYVLAHGSLEYYFSSHTVWGEINTIEYGTRGAGSYDANGYFTGGNVELRITGLSFANAKPANSAQEVAIEASGAVHNFAVAHMYGQNAEQARLDLYANQLDQYAQRFIGSAYNDVYTGTQFNDFIAGGRGNDTLNGGGGTDTAYFDGRYDDYVVSGSGPILVTDTRTAGGTGVDTLTGIEILKFNDLTYDLVTDTMNYTPTNLALDNAQIQGVSAPGTVVGSLSATDQDAGDSHTFELLDNAAGRFVLDGSVLKVAGTLRQEDYTVTVRVTDGAGNSFEKNLLIDVLDPVANNIPAGLSLSAASVRENAAKNTVVGVLSATDADGDPLTYTLTDSAGGRFSLRTEKGVTRLVVNGTIDYEAAKSHKVTVKVSDGQGGAISKAFTIAVGNVNEAPSITSNGGGTKATVKVAENRTAVTTVKAADPEKTAVTYSISGGADKALFKIDPGTGKLSFKAAPDYESPKGRDNTYDVVVKASDGKLSDTQALKVVVTDVKGKTINGTSRADKLAGTLENDTLKGGAGNDKLYGGSGNDRLEGGSGNDLLDGGKGADRLAGGKGNDTYVVDNRGDKVVETSGQGTDLVKASVSYTLANHVEKLTLTGSKAIDGTGNGLANTITGNAKANTLKGGAGNDTLKGGSGNDKLYGNSGSDKLYGGTGKDTLDGGSGNDLLKGESGNDKLYGGAGADKLYGGSGKDTFVFKSVKESTAASKGRDTIYDFDGKAGDRIDLRSIDASTKKGGDQAFKFIGTDDFSKTAGELRYEKKASDSHVYGDVNGDGKADFAIHFDDALSFSKGYFLL</sequence>
<dbReference type="InterPro" id="IPR002126">
    <property type="entry name" value="Cadherin-like_dom"/>
</dbReference>
<evidence type="ECO:0000256" key="7">
    <source>
        <dbReference type="ARBA" id="ARBA00023136"/>
    </source>
</evidence>
<evidence type="ECO:0000256" key="2">
    <source>
        <dbReference type="ARBA" id="ARBA00004613"/>
    </source>
</evidence>
<keyword evidence="5" id="KW-0677">Repeat</keyword>
<dbReference type="InterPro" id="IPR050557">
    <property type="entry name" value="RTX_toxin/Mannuronan_C5-epim"/>
</dbReference>
<dbReference type="Pfam" id="PF00353">
    <property type="entry name" value="HemolysinCabind"/>
    <property type="match status" value="4"/>
</dbReference>
<keyword evidence="11" id="KW-1185">Reference proteome</keyword>
<dbReference type="Gene3D" id="3.30.1500.10">
    <property type="entry name" value="Haem-binding HasA"/>
    <property type="match status" value="1"/>
</dbReference>
<dbReference type="SUPFAM" id="SSF54621">
    <property type="entry name" value="Heme-binding protein A (HasA)"/>
    <property type="match status" value="1"/>
</dbReference>
<gene>
    <name evidence="10" type="ORF">ACFOHH_10200</name>
</gene>
<dbReference type="PRINTS" id="PR01488">
    <property type="entry name" value="RTXTOXINA"/>
</dbReference>
<evidence type="ECO:0000256" key="6">
    <source>
        <dbReference type="ARBA" id="ARBA00023026"/>
    </source>
</evidence>
<dbReference type="InterPro" id="IPR018511">
    <property type="entry name" value="Hemolysin-typ_Ca-bd_CS"/>
</dbReference>
<dbReference type="CDD" id="cd11304">
    <property type="entry name" value="Cadherin_repeat"/>
    <property type="match status" value="3"/>
</dbReference>
<evidence type="ECO:0000313" key="10">
    <source>
        <dbReference type="EMBL" id="MFC3073475.1"/>
    </source>
</evidence>
<dbReference type="InterPro" id="IPR036912">
    <property type="entry name" value="HasA_haem-bd_sf"/>
</dbReference>
<dbReference type="Pfam" id="PF00028">
    <property type="entry name" value="Cadherin"/>
    <property type="match status" value="2"/>
</dbReference>
<dbReference type="InterPro" id="IPR003995">
    <property type="entry name" value="RTX_toxin_determinant-A"/>
</dbReference>
<evidence type="ECO:0000256" key="3">
    <source>
        <dbReference type="ARBA" id="ARBA00022525"/>
    </source>
</evidence>
<dbReference type="Gene3D" id="2.60.40.60">
    <property type="entry name" value="Cadherins"/>
    <property type="match status" value="3"/>
</dbReference>
<keyword evidence="6" id="KW-0843">Virulence</keyword>
<dbReference type="InterPro" id="IPR015919">
    <property type="entry name" value="Cadherin-like_sf"/>
</dbReference>
<dbReference type="PROSITE" id="PS00330">
    <property type="entry name" value="HEMOLYSIN_CALCIUM"/>
    <property type="match status" value="6"/>
</dbReference>
<feature type="region of interest" description="Disordered" evidence="8">
    <location>
        <begin position="583"/>
        <end position="626"/>
    </location>
</feature>
<protein>
    <submittedName>
        <fullName evidence="10">Cadherin domain-containing protein</fullName>
    </submittedName>
</protein>
<dbReference type="PROSITE" id="PS50268">
    <property type="entry name" value="CADHERIN_2"/>
    <property type="match status" value="3"/>
</dbReference>
<dbReference type="EMBL" id="JBHRSP010000016">
    <property type="protein sequence ID" value="MFC3073475.1"/>
    <property type="molecule type" value="Genomic_DNA"/>
</dbReference>
<dbReference type="SMART" id="SM00112">
    <property type="entry name" value="CA"/>
    <property type="match status" value="3"/>
</dbReference>
<evidence type="ECO:0000256" key="5">
    <source>
        <dbReference type="ARBA" id="ARBA00022737"/>
    </source>
</evidence>
<dbReference type="SUPFAM" id="SSF51120">
    <property type="entry name" value="beta-Roll"/>
    <property type="match status" value="3"/>
</dbReference>
<feature type="domain" description="Cadherin" evidence="9">
    <location>
        <begin position="279"/>
        <end position="362"/>
    </location>
</feature>
<accession>A0ABV7DGP0</accession>
<dbReference type="Proteomes" id="UP001595377">
    <property type="component" value="Unassembled WGS sequence"/>
</dbReference>
<dbReference type="PANTHER" id="PTHR38340:SF1">
    <property type="entry name" value="S-LAYER PROTEIN"/>
    <property type="match status" value="1"/>
</dbReference>
<dbReference type="PRINTS" id="PR00313">
    <property type="entry name" value="CABNDNGRPT"/>
</dbReference>
<dbReference type="InterPro" id="IPR001343">
    <property type="entry name" value="Hemolysn_Ca-bd"/>
</dbReference>
<proteinExistence type="predicted"/>
<comment type="caution">
    <text evidence="10">The sequence shown here is derived from an EMBL/GenBank/DDBJ whole genome shotgun (WGS) entry which is preliminary data.</text>
</comment>
<comment type="subcellular location">
    <subcellularLocation>
        <location evidence="1">Membrane</location>
    </subcellularLocation>
    <subcellularLocation>
        <location evidence="2">Secreted</location>
    </subcellularLocation>
</comment>
<keyword evidence="3" id="KW-0964">Secreted</keyword>
<name>A0ABV7DGP0_9HYPH</name>
<feature type="domain" description="Cadherin" evidence="9">
    <location>
        <begin position="466"/>
        <end position="572"/>
    </location>
</feature>